<dbReference type="InterPro" id="IPR029053">
    <property type="entry name" value="Viral_coat"/>
</dbReference>
<evidence type="ECO:0000256" key="1">
    <source>
        <dbReference type="ARBA" id="ARBA00004328"/>
    </source>
</evidence>
<keyword evidence="3" id="KW-0946">Virion</keyword>
<feature type="domain" description="Picornavirus capsid" evidence="4">
    <location>
        <begin position="76"/>
        <end position="185"/>
    </location>
</feature>
<evidence type="ECO:0000259" key="6">
    <source>
        <dbReference type="Pfam" id="PF11492"/>
    </source>
</evidence>
<evidence type="ECO:0000259" key="4">
    <source>
        <dbReference type="Pfam" id="PF00073"/>
    </source>
</evidence>
<proteinExistence type="predicted"/>
<dbReference type="InterPro" id="IPR014872">
    <property type="entry name" value="Dicistrovirus_capsid-polyPr_C"/>
</dbReference>
<dbReference type="InterPro" id="IPR024343">
    <property type="entry name" value="VP4_dicistrovir"/>
</dbReference>
<dbReference type="InterPro" id="IPR001676">
    <property type="entry name" value="Picornavirus_capsid"/>
</dbReference>
<dbReference type="Pfam" id="PF11492">
    <property type="entry name" value="Dicistro_VP4"/>
    <property type="match status" value="1"/>
</dbReference>
<dbReference type="Gene3D" id="2.60.120.20">
    <property type="match status" value="3"/>
</dbReference>
<organism evidence="7">
    <name type="scientific">Picornavirales N_OV_003</name>
    <dbReference type="NCBI Taxonomy" id="2016027"/>
    <lineage>
        <taxon>Viruses</taxon>
        <taxon>Riboviria</taxon>
        <taxon>Orthornavirae</taxon>
        <taxon>Pisuviricota</taxon>
        <taxon>Pisoniviricetes</taxon>
        <taxon>Picornavirales</taxon>
    </lineage>
</organism>
<dbReference type="GO" id="GO:0019028">
    <property type="term" value="C:viral capsid"/>
    <property type="evidence" value="ECO:0007669"/>
    <property type="project" value="UniProtKB-KW"/>
</dbReference>
<evidence type="ECO:0000313" key="7">
    <source>
        <dbReference type="EMBL" id="ASG92535.1"/>
    </source>
</evidence>
<keyword evidence="2" id="KW-0167">Capsid protein</keyword>
<dbReference type="SUPFAM" id="SSF88633">
    <property type="entry name" value="Positive stranded ssRNA viruses"/>
    <property type="match status" value="3"/>
</dbReference>
<comment type="subcellular location">
    <subcellularLocation>
        <location evidence="1">Virion</location>
    </subcellularLocation>
</comment>
<dbReference type="Pfam" id="PF00073">
    <property type="entry name" value="Rhv"/>
    <property type="match status" value="2"/>
</dbReference>
<evidence type="ECO:0000256" key="3">
    <source>
        <dbReference type="ARBA" id="ARBA00022844"/>
    </source>
</evidence>
<sequence>MFILCENLGFCTLESHSEVEDASTGKQAIMHFEDLDPGYAAVIASERDSTFDAVQSEDAKLGDFLSRPVRIKEERWSSTAPSAINDTFNPWKLYCENPAVAEKLKYFNNMSGKLHVKFIINGNAFLYGRLMVTYEPVPYLNTLGLGNLLEQDYVLRSQRPKIFLNPTTNEGGEMELPFFWLQNYLDITERDWDRMGEISLSSLNPLKHASGEAQSVTVTAYAYMTDVTLATPTALQSQCELISHAKKTSVTKKDEYGTGAISKPASAVAAAAGWLSDMPAIAPYARATQMVAGAIGESAKMFGYSRPPEIGGVQPVKTVMASAFATTDQKDTVLKLTLDSKAETTIDARTVGLSSEDHMGIYDIAQKESYLTQFNWVTYEIGDVPGTVLFTCNVTPSLSNNTGLGQTLYMTPMAMMSQMFTYWHGSITYRFQIVASNFHKGRLRIQYDPNEHTSVDENKQYTEIIDIAETRDFELTVGWGQSVPFLDIAQCGQNINSAGIYNEFANGTHPLSRQSNGQLTISVLNELTVPGDPGTIVTAPAIEVNVFVKAGDDMKFAVPQSDLIENLSVTQLNSQSELISHSAVTTDATSDKASMENKPEQTMQMQMNSEKSSGTDHLMEVFFGEHTTSLRQLFRRYCFHTAWELNPAGANECRSNSIKNKVFPFYRASYTTPLGIKTYTSGASVYSLNPCVTIPLTYCAPAFVGYRGSIRRKLVNNVETGGNMRCTMVHRLPYVDETPSTQSTIYQDNIDFLLGINSPFVQTANGSELMLLRNNACMEFEAPYYLPQRFSSPRLRKSSEIQSEFYYASQFTQSGGAETGKKFTLDYVATGEDFTLFFFLNCPRYFRWDMPLQL</sequence>
<dbReference type="InterPro" id="IPR033703">
    <property type="entry name" value="Rhv-like"/>
</dbReference>
<dbReference type="GO" id="GO:0005198">
    <property type="term" value="F:structural molecule activity"/>
    <property type="evidence" value="ECO:0007669"/>
    <property type="project" value="InterPro"/>
</dbReference>
<feature type="domain" description="Picornavirus capsid" evidence="4">
    <location>
        <begin position="410"/>
        <end position="460"/>
    </location>
</feature>
<dbReference type="EMBL" id="KY130496">
    <property type="protein sequence ID" value="ASG92535.1"/>
    <property type="molecule type" value="Genomic_RNA"/>
</dbReference>
<evidence type="ECO:0000259" key="5">
    <source>
        <dbReference type="Pfam" id="PF08762"/>
    </source>
</evidence>
<gene>
    <name evidence="7" type="ORF">N_OV_003_gene2</name>
</gene>
<evidence type="ECO:0000256" key="2">
    <source>
        <dbReference type="ARBA" id="ARBA00022561"/>
    </source>
</evidence>
<feature type="domain" description="Capsid protein VP4 dicistrovirus" evidence="6">
    <location>
        <begin position="252"/>
        <end position="304"/>
    </location>
</feature>
<reference evidence="7" key="1">
    <citation type="submission" date="2016-11" db="EMBL/GenBank/DDBJ databases">
        <title>Virus-host infection dynamics for marine picoeukaryotes resolved from metatranscriptome.</title>
        <authorList>
            <person name="Moniruzzaman M."/>
            <person name="Wurch L.L."/>
            <person name="Alexander H."/>
            <person name="Dyhrman S.T."/>
            <person name="Gobler C.J."/>
            <person name="Wilhelm S.W."/>
        </authorList>
    </citation>
    <scope>NUCLEOTIDE SEQUENCE</scope>
    <source>
        <strain evidence="7">N_OV_003</strain>
    </source>
</reference>
<feature type="domain" description="Dicistrovirus capsid-polyprotein C-terminal" evidence="5">
    <location>
        <begin position="622"/>
        <end position="846"/>
    </location>
</feature>
<name>A0A218NJT2_9VIRU</name>
<dbReference type="Pfam" id="PF08762">
    <property type="entry name" value="CRPV_capsid"/>
    <property type="match status" value="1"/>
</dbReference>
<accession>A0A218NJT2</accession>
<dbReference type="CDD" id="cd00205">
    <property type="entry name" value="rhv_like"/>
    <property type="match status" value="2"/>
</dbReference>
<protein>
    <submittedName>
        <fullName evidence="7">Putative structural protein</fullName>
    </submittedName>
</protein>